<name>E4T339_PALPW</name>
<evidence type="ECO:0000313" key="1">
    <source>
        <dbReference type="EMBL" id="ADQ79133.1"/>
    </source>
</evidence>
<dbReference type="EMBL" id="CP002345">
    <property type="protein sequence ID" value="ADQ79133.1"/>
    <property type="molecule type" value="Genomic_DNA"/>
</dbReference>
<dbReference type="HOGENOM" id="CLU_128736_0_0_10"/>
<dbReference type="SUPFAM" id="SSF48371">
    <property type="entry name" value="ARM repeat"/>
    <property type="match status" value="1"/>
</dbReference>
<proteinExistence type="predicted"/>
<dbReference type="InterPro" id="IPR016024">
    <property type="entry name" value="ARM-type_fold"/>
</dbReference>
<gene>
    <name evidence="1" type="ordered locus">Palpr_0983</name>
</gene>
<dbReference type="STRING" id="694427.Palpr_0983"/>
<dbReference type="OrthoDB" id="979487at2"/>
<reference key="1">
    <citation type="submission" date="2010-11" db="EMBL/GenBank/DDBJ databases">
        <title>The complete genome of Paludibacter propionicigenes DSM 17365.</title>
        <authorList>
            <consortium name="US DOE Joint Genome Institute (JGI-PGF)"/>
            <person name="Lucas S."/>
            <person name="Copeland A."/>
            <person name="Lapidus A."/>
            <person name="Bruce D."/>
            <person name="Goodwin L."/>
            <person name="Pitluck S."/>
            <person name="Kyrpides N."/>
            <person name="Mavromatis K."/>
            <person name="Ivanova N."/>
            <person name="Munk A.C."/>
            <person name="Brettin T."/>
            <person name="Detter J.C."/>
            <person name="Han C."/>
            <person name="Tapia R."/>
            <person name="Land M."/>
            <person name="Hauser L."/>
            <person name="Markowitz V."/>
            <person name="Cheng J.-F."/>
            <person name="Hugenholtz P."/>
            <person name="Woyke T."/>
            <person name="Wu D."/>
            <person name="Gronow S."/>
            <person name="Wellnitz S."/>
            <person name="Brambilla E."/>
            <person name="Klenk H.-P."/>
            <person name="Eisen J.A."/>
        </authorList>
    </citation>
    <scope>NUCLEOTIDE SEQUENCE</scope>
    <source>
        <strain>WB4</strain>
    </source>
</reference>
<dbReference type="RefSeq" id="WP_013444502.1">
    <property type="nucleotide sequence ID" value="NC_014734.1"/>
</dbReference>
<organism evidence="1 2">
    <name type="scientific">Paludibacter propionicigenes (strain DSM 17365 / JCM 13257 / WB4)</name>
    <dbReference type="NCBI Taxonomy" id="694427"/>
    <lineage>
        <taxon>Bacteria</taxon>
        <taxon>Pseudomonadati</taxon>
        <taxon>Bacteroidota</taxon>
        <taxon>Bacteroidia</taxon>
        <taxon>Bacteroidales</taxon>
        <taxon>Paludibacteraceae</taxon>
        <taxon>Paludibacter</taxon>
    </lineage>
</organism>
<evidence type="ECO:0000313" key="2">
    <source>
        <dbReference type="Proteomes" id="UP000008718"/>
    </source>
</evidence>
<reference evidence="1 2" key="2">
    <citation type="journal article" date="2011" name="Stand. Genomic Sci.">
        <title>Complete genome sequence of Paludibacter propionicigenes type strain (WB4).</title>
        <authorList>
            <person name="Gronow S."/>
            <person name="Munk C."/>
            <person name="Lapidus A."/>
            <person name="Nolan M."/>
            <person name="Lucas S."/>
            <person name="Hammon N."/>
            <person name="Deshpande S."/>
            <person name="Cheng J.F."/>
            <person name="Tapia R."/>
            <person name="Han C."/>
            <person name="Goodwin L."/>
            <person name="Pitluck S."/>
            <person name="Liolios K."/>
            <person name="Ivanova N."/>
            <person name="Mavromatis K."/>
            <person name="Mikhailova N."/>
            <person name="Pati A."/>
            <person name="Chen A."/>
            <person name="Palaniappan K."/>
            <person name="Land M."/>
            <person name="Hauser L."/>
            <person name="Chang Y.J."/>
            <person name="Jeffries C.D."/>
            <person name="Brambilla E."/>
            <person name="Rohde M."/>
            <person name="Goker M."/>
            <person name="Detter J.C."/>
            <person name="Woyke T."/>
            <person name="Bristow J."/>
            <person name="Eisen J.A."/>
            <person name="Markowitz V."/>
            <person name="Hugenholtz P."/>
            <person name="Kyrpides N.C."/>
            <person name="Klenk H.P."/>
        </authorList>
    </citation>
    <scope>NUCLEOTIDE SEQUENCE [LARGE SCALE GENOMIC DNA]</scope>
    <source>
        <strain evidence="2">DSM 17365 / JCM 13257 / WB4</strain>
    </source>
</reference>
<dbReference type="Proteomes" id="UP000008718">
    <property type="component" value="Chromosome"/>
</dbReference>
<dbReference type="KEGG" id="ppn:Palpr_0983"/>
<dbReference type="eggNOG" id="ENOG502ZC4W">
    <property type="taxonomic scope" value="Bacteria"/>
</dbReference>
<evidence type="ECO:0008006" key="3">
    <source>
        <dbReference type="Google" id="ProtNLM"/>
    </source>
</evidence>
<protein>
    <recommendedName>
        <fullName evidence="3">Adenylosuccinate lyase</fullName>
    </recommendedName>
</protein>
<accession>E4T339</accession>
<dbReference type="AlphaFoldDB" id="E4T339"/>
<keyword evidence="2" id="KW-1185">Reference proteome</keyword>
<sequence length="173" mass="19919">MDYREHLRQPLSKRFVDILATEIFLNPADFDIVYRLIYDEDIAVAWRAAWACQKISEKHPEWFSERHFEELSTLAIATSHGGLLRGCLSVINNIALPECLSVEFINACFDWMISPKSPIAVQALSMKILLRICRKEPEFKQELSVVLENIDFENYSAGFKSVRKNILKALNGK</sequence>